<evidence type="ECO:0000256" key="2">
    <source>
        <dbReference type="ARBA" id="ARBA00023136"/>
    </source>
</evidence>
<dbReference type="Gene3D" id="2.40.160.50">
    <property type="entry name" value="membrane protein fhac: a member of the omp85/tpsb transporter family"/>
    <property type="match status" value="1"/>
</dbReference>
<dbReference type="Pfam" id="PF01103">
    <property type="entry name" value="Omp85"/>
    <property type="match status" value="1"/>
</dbReference>
<keyword evidence="2" id="KW-0472">Membrane</keyword>
<feature type="signal peptide" evidence="3">
    <location>
        <begin position="1"/>
        <end position="24"/>
    </location>
</feature>
<evidence type="ECO:0000256" key="3">
    <source>
        <dbReference type="SAM" id="SignalP"/>
    </source>
</evidence>
<gene>
    <name evidence="5" type="ORF">MQE35_13680</name>
</gene>
<evidence type="ECO:0000259" key="4">
    <source>
        <dbReference type="Pfam" id="PF01103"/>
    </source>
</evidence>
<evidence type="ECO:0000256" key="1">
    <source>
        <dbReference type="ARBA" id="ARBA00004370"/>
    </source>
</evidence>
<dbReference type="GO" id="GO:0019867">
    <property type="term" value="C:outer membrane"/>
    <property type="evidence" value="ECO:0007669"/>
    <property type="project" value="InterPro"/>
</dbReference>
<keyword evidence="3" id="KW-0732">Signal</keyword>
<comment type="subcellular location">
    <subcellularLocation>
        <location evidence="1">Membrane</location>
    </subcellularLocation>
</comment>
<feature type="chain" id="PRO_5039689809" evidence="3">
    <location>
        <begin position="25"/>
        <end position="856"/>
    </location>
</feature>
<reference evidence="5" key="1">
    <citation type="submission" date="2022-03" db="EMBL/GenBank/DDBJ databases">
        <title>Description of Abyssus ytuae gen. nov., sp. nov., a novel member of the family Flavobacteriaceae isolated from the sediment of Mariana Trench.</title>
        <authorList>
            <person name="Zhang J."/>
            <person name="Xu X."/>
        </authorList>
    </citation>
    <scope>NUCLEOTIDE SEQUENCE</scope>
    <source>
        <strain evidence="5">MT3330</strain>
    </source>
</reference>
<evidence type="ECO:0000313" key="6">
    <source>
        <dbReference type="Proteomes" id="UP000831290"/>
    </source>
</evidence>
<dbReference type="InterPro" id="IPR000184">
    <property type="entry name" value="Bac_surfAg_D15"/>
</dbReference>
<proteinExistence type="predicted"/>
<name>A0A9E7CTT8_9FLAO</name>
<dbReference type="EMBL" id="CP094358">
    <property type="protein sequence ID" value="UOB16782.1"/>
    <property type="molecule type" value="Genomic_DNA"/>
</dbReference>
<sequence>MKKLLTKINVLLTLLLILVSSCNAVKRVKDDELLLKNNNIYIDSVKNKNADIDNLIIQQPNSSLLGYPLKLNIYNLAKENPNSAFLNWLFKKEKRAGRLEKFLSKKQLIELQNSYIGFNEWLKETGEPPVIINNIDTEKSLARLGAYFYNRGYFNNTTSYEIDTLNYRNKRAGLNYFVTKNKPYFLDTITRNISSKDLDSIYILHKSSSVIKEGQRFELVKFQAERERLNSIFLNSGIYGFQPSSITFDVKRDTIEENNDFKMPVKIQIRNLPQRLNDTLKEVDYKVHHINNVNIFADYNYADNKDSLKSTTYDFYTIYYKDKLKYKPKALTNAIAIIPGEIYRDIDRSLTYRQINNLKNFKYPSIEYIYADSTNTLLNTNIYLTARPRFSLGFNTDLTHSNIQDFGISFSSSLISRNVFRGAETLEISGRGTIGSQKNISDDDRFFNISEFGGDIKLNFPRIFFPLKTDKLIPKYMSPQTRILLGTSFQKNIGLDKHNFNGIVSYNWSPTNFKKNIFDLFNIQFIRNLNTDRFFEVYRNTYTQLDNIANGFEDSYPQFFEEDPNDPENPRLSVPTGTQGFIQAVQDGEISLETTDAREVNRIEERRERLTSNNLIFASSFTHSRNNRTGFTDNNFSQFKIKLVAAGNFLSLLTNLTTFEKNDNDQNLVFGVPYSQYIKTEFDYIKYWQVSRNNVFAFRTFLGIAIPYGNSNNIPFLRSYFAGGSNDNRAWEAYSLGPGRTNNINDFNEANLKIAFNIEYRFNIFGDLNGALFADAGNIWNVLDDVEDEKAIFENFSSLSEIALGTGVGLRYDFDFFVLRFDTGFKTYNPALEEKNRWFYDYFKSGVFNIGINYPF</sequence>
<dbReference type="RefSeq" id="WP_255842019.1">
    <property type="nucleotide sequence ID" value="NZ_CP094358.1"/>
</dbReference>
<keyword evidence="6" id="KW-1185">Reference proteome</keyword>
<dbReference type="KEGG" id="fbm:MQE35_13680"/>
<feature type="domain" description="Bacterial surface antigen (D15)" evidence="4">
    <location>
        <begin position="664"/>
        <end position="834"/>
    </location>
</feature>
<protein>
    <submittedName>
        <fullName evidence="5">Outer membrane protein assembly factor</fullName>
    </submittedName>
</protein>
<dbReference type="AlphaFoldDB" id="A0A9E7CTT8"/>
<evidence type="ECO:0000313" key="5">
    <source>
        <dbReference type="EMBL" id="UOB16782.1"/>
    </source>
</evidence>
<dbReference type="PROSITE" id="PS51257">
    <property type="entry name" value="PROKAR_LIPOPROTEIN"/>
    <property type="match status" value="1"/>
</dbReference>
<accession>A0A9E7CTT8</accession>
<organism evidence="5 6">
    <name type="scientific">Abyssalbus ytuae</name>
    <dbReference type="NCBI Taxonomy" id="2926907"/>
    <lineage>
        <taxon>Bacteria</taxon>
        <taxon>Pseudomonadati</taxon>
        <taxon>Bacteroidota</taxon>
        <taxon>Flavobacteriia</taxon>
        <taxon>Flavobacteriales</taxon>
        <taxon>Flavobacteriaceae</taxon>
        <taxon>Abyssalbus</taxon>
    </lineage>
</organism>
<dbReference type="Proteomes" id="UP000831290">
    <property type="component" value="Chromosome"/>
</dbReference>